<accession>A0A0R1WMW6</accession>
<proteinExistence type="predicted"/>
<dbReference type="Pfam" id="PF17255">
    <property type="entry name" value="EbsA"/>
    <property type="match status" value="1"/>
</dbReference>
<keyword evidence="1" id="KW-0812">Transmembrane</keyword>
<dbReference type="RefSeq" id="WP_025022022.1">
    <property type="nucleotide sequence ID" value="NZ_AZGD01000090.1"/>
</dbReference>
<evidence type="ECO:0000313" key="2">
    <source>
        <dbReference type="EMBL" id="KRM19009.1"/>
    </source>
</evidence>
<feature type="transmembrane region" description="Helical" evidence="1">
    <location>
        <begin position="12"/>
        <end position="35"/>
    </location>
</feature>
<reference evidence="2 3" key="1">
    <citation type="journal article" date="2015" name="Genome Announc.">
        <title>Expanding the biotechnology potential of lactobacilli through comparative genomics of 213 strains and associated genera.</title>
        <authorList>
            <person name="Sun Z."/>
            <person name="Harris H.M."/>
            <person name="McCann A."/>
            <person name="Guo C."/>
            <person name="Argimon S."/>
            <person name="Zhang W."/>
            <person name="Yang X."/>
            <person name="Jeffery I.B."/>
            <person name="Cooney J.C."/>
            <person name="Kagawa T.F."/>
            <person name="Liu W."/>
            <person name="Song Y."/>
            <person name="Salvetti E."/>
            <person name="Wrobel A."/>
            <person name="Rasinkangas P."/>
            <person name="Parkhill J."/>
            <person name="Rea M.C."/>
            <person name="O'Sullivan O."/>
            <person name="Ritari J."/>
            <person name="Douillard F.P."/>
            <person name="Paul Ross R."/>
            <person name="Yang R."/>
            <person name="Briner A.E."/>
            <person name="Felis G.E."/>
            <person name="de Vos W.M."/>
            <person name="Barrangou R."/>
            <person name="Klaenhammer T.R."/>
            <person name="Caufield P.W."/>
            <person name="Cui Y."/>
            <person name="Zhang H."/>
            <person name="O'Toole P.W."/>
        </authorList>
    </citation>
    <scope>NUCLEOTIDE SEQUENCE [LARGE SCALE GENOMIC DNA]</scope>
    <source>
        <strain evidence="2 3">DSM 18933</strain>
    </source>
</reference>
<organism evidence="2 3">
    <name type="scientific">Ligilactobacillus hayakitensis DSM 18933 = JCM 14209</name>
    <dbReference type="NCBI Taxonomy" id="1423755"/>
    <lineage>
        <taxon>Bacteria</taxon>
        <taxon>Bacillati</taxon>
        <taxon>Bacillota</taxon>
        <taxon>Bacilli</taxon>
        <taxon>Lactobacillales</taxon>
        <taxon>Lactobacillaceae</taxon>
        <taxon>Ligilactobacillus</taxon>
    </lineage>
</organism>
<evidence type="ECO:0008006" key="4">
    <source>
        <dbReference type="Google" id="ProtNLM"/>
    </source>
</evidence>
<dbReference type="InterPro" id="IPR020215">
    <property type="entry name" value="EbsA-like"/>
</dbReference>
<comment type="caution">
    <text evidence="2">The sequence shown here is derived from an EMBL/GenBank/DDBJ whole genome shotgun (WGS) entry which is preliminary data.</text>
</comment>
<dbReference type="eggNOG" id="ENOG5030A78">
    <property type="taxonomic scope" value="Bacteria"/>
</dbReference>
<keyword evidence="1" id="KW-1133">Transmembrane helix</keyword>
<dbReference type="AlphaFoldDB" id="A0A0R1WMW6"/>
<evidence type="ECO:0000256" key="1">
    <source>
        <dbReference type="SAM" id="Phobius"/>
    </source>
</evidence>
<sequence length="129" mass="15249">MKEKFYYQPDIPVSISIWSLTLMIFLTGMMFWLEITVFQKWSAISFIIFIISVIIQLLFRYATLSEDKICFNAVISFNSFELKFKDINNITPKRYGFFIETKLRNYRIICSKKMTRATISAFNKSIGGY</sequence>
<keyword evidence="1" id="KW-0472">Membrane</keyword>
<keyword evidence="3" id="KW-1185">Reference proteome</keyword>
<dbReference type="OrthoDB" id="2299313at2"/>
<evidence type="ECO:0000313" key="3">
    <source>
        <dbReference type="Proteomes" id="UP000051054"/>
    </source>
</evidence>
<feature type="transmembrane region" description="Helical" evidence="1">
    <location>
        <begin position="41"/>
        <end position="59"/>
    </location>
</feature>
<name>A0A0R1WMW6_9LACO</name>
<dbReference type="Proteomes" id="UP000051054">
    <property type="component" value="Unassembled WGS sequence"/>
</dbReference>
<protein>
    <recommendedName>
        <fullName evidence="4">Pore-forming protein</fullName>
    </recommendedName>
</protein>
<dbReference type="STRING" id="1423755.FC40_GL000798"/>
<dbReference type="EMBL" id="AZGD01000090">
    <property type="protein sequence ID" value="KRM19009.1"/>
    <property type="molecule type" value="Genomic_DNA"/>
</dbReference>
<dbReference type="PATRIC" id="fig|1423755.3.peg.852"/>
<gene>
    <name evidence="2" type="ORF">FC40_GL000798</name>
</gene>